<evidence type="ECO:0000313" key="3">
    <source>
        <dbReference type="EMBL" id="KAL3116308.1"/>
    </source>
</evidence>
<keyword evidence="4" id="KW-1185">Reference proteome</keyword>
<gene>
    <name evidence="3" type="ORF">niasHT_002391</name>
</gene>
<evidence type="ECO:0000256" key="1">
    <source>
        <dbReference type="SAM" id="MobiDB-lite"/>
    </source>
</evidence>
<evidence type="ECO:0000313" key="4">
    <source>
        <dbReference type="Proteomes" id="UP001620626"/>
    </source>
</evidence>
<keyword evidence="2" id="KW-0472">Membrane</keyword>
<feature type="compositionally biased region" description="Basic and acidic residues" evidence="1">
    <location>
        <begin position="94"/>
        <end position="110"/>
    </location>
</feature>
<feature type="region of interest" description="Disordered" evidence="1">
    <location>
        <begin position="83"/>
        <end position="120"/>
    </location>
</feature>
<dbReference type="AlphaFoldDB" id="A0ABD2LMF7"/>
<sequence>MGRMLFVVVKLSLCLLHLELPPLVARIGALFAPMLVFLNSFWAVSVYLAVALLGTLNLTVSFLWLVETKGINLDSVRLAQVEAEDEADDNGTEGMKRNDERTPMTAKDLEGTGEALMKPQ</sequence>
<organism evidence="3 4">
    <name type="scientific">Heterodera trifolii</name>
    <dbReference type="NCBI Taxonomy" id="157864"/>
    <lineage>
        <taxon>Eukaryota</taxon>
        <taxon>Metazoa</taxon>
        <taxon>Ecdysozoa</taxon>
        <taxon>Nematoda</taxon>
        <taxon>Chromadorea</taxon>
        <taxon>Rhabditida</taxon>
        <taxon>Tylenchina</taxon>
        <taxon>Tylenchomorpha</taxon>
        <taxon>Tylenchoidea</taxon>
        <taxon>Heteroderidae</taxon>
        <taxon>Heteroderinae</taxon>
        <taxon>Heterodera</taxon>
    </lineage>
</organism>
<accession>A0ABD2LMF7</accession>
<protein>
    <submittedName>
        <fullName evidence="3">Uncharacterized protein</fullName>
    </submittedName>
</protein>
<feature type="transmembrane region" description="Helical" evidence="2">
    <location>
        <begin position="41"/>
        <end position="66"/>
    </location>
</feature>
<dbReference type="EMBL" id="JBICBT010000359">
    <property type="protein sequence ID" value="KAL3116308.1"/>
    <property type="molecule type" value="Genomic_DNA"/>
</dbReference>
<comment type="caution">
    <text evidence="3">The sequence shown here is derived from an EMBL/GenBank/DDBJ whole genome shotgun (WGS) entry which is preliminary data.</text>
</comment>
<proteinExistence type="predicted"/>
<dbReference type="Proteomes" id="UP001620626">
    <property type="component" value="Unassembled WGS sequence"/>
</dbReference>
<evidence type="ECO:0000256" key="2">
    <source>
        <dbReference type="SAM" id="Phobius"/>
    </source>
</evidence>
<reference evidence="3 4" key="1">
    <citation type="submission" date="2024-10" db="EMBL/GenBank/DDBJ databases">
        <authorList>
            <person name="Kim D."/>
        </authorList>
    </citation>
    <scope>NUCLEOTIDE SEQUENCE [LARGE SCALE GENOMIC DNA]</scope>
    <source>
        <strain evidence="3">BH-2024</strain>
    </source>
</reference>
<name>A0ABD2LMF7_9BILA</name>
<keyword evidence="2" id="KW-1133">Transmembrane helix</keyword>
<keyword evidence="2" id="KW-0812">Transmembrane</keyword>